<organism evidence="1">
    <name type="scientific">Arion vulgaris</name>
    <dbReference type="NCBI Taxonomy" id="1028688"/>
    <lineage>
        <taxon>Eukaryota</taxon>
        <taxon>Metazoa</taxon>
        <taxon>Spiralia</taxon>
        <taxon>Lophotrochozoa</taxon>
        <taxon>Mollusca</taxon>
        <taxon>Gastropoda</taxon>
        <taxon>Heterobranchia</taxon>
        <taxon>Euthyneura</taxon>
        <taxon>Panpulmonata</taxon>
        <taxon>Eupulmonata</taxon>
        <taxon>Stylommatophora</taxon>
        <taxon>Helicina</taxon>
        <taxon>Arionoidea</taxon>
        <taxon>Arionidae</taxon>
        <taxon>Arion</taxon>
    </lineage>
</organism>
<proteinExistence type="predicted"/>
<gene>
    <name evidence="1" type="primary">ORF52564</name>
</gene>
<dbReference type="AlphaFoldDB" id="A0A0B6Z7U3"/>
<accession>A0A0B6Z7U3</accession>
<sequence>MIFTTMNKHHNFFPSLFLEFKPQQNLDIFINLKYLNEQEKKGYIKMNKAIKKNNVMDNR</sequence>
<protein>
    <submittedName>
        <fullName evidence="1">Uncharacterized protein</fullName>
    </submittedName>
</protein>
<reference evidence="1" key="1">
    <citation type="submission" date="2014-12" db="EMBL/GenBank/DDBJ databases">
        <title>Insight into the proteome of Arion vulgaris.</title>
        <authorList>
            <person name="Aradska J."/>
            <person name="Bulat T."/>
            <person name="Smidak R."/>
            <person name="Sarate P."/>
            <person name="Gangsoo J."/>
            <person name="Sialana F."/>
            <person name="Bilban M."/>
            <person name="Lubec G."/>
        </authorList>
    </citation>
    <scope>NUCLEOTIDE SEQUENCE</scope>
    <source>
        <tissue evidence="1">Skin</tissue>
    </source>
</reference>
<dbReference type="EMBL" id="HACG01017829">
    <property type="protein sequence ID" value="CEK64694.1"/>
    <property type="molecule type" value="Transcribed_RNA"/>
</dbReference>
<evidence type="ECO:0000313" key="1">
    <source>
        <dbReference type="EMBL" id="CEK64694.1"/>
    </source>
</evidence>
<name>A0A0B6Z7U3_9EUPU</name>